<dbReference type="InterPro" id="IPR038570">
    <property type="entry name" value="HicA_sf"/>
</dbReference>
<protein>
    <recommendedName>
        <fullName evidence="3">HicA toxin of toxin-antitoxin</fullName>
    </recommendedName>
</protein>
<accession>A0A2Y8ZTK8</accession>
<proteinExistence type="predicted"/>
<evidence type="ECO:0000313" key="2">
    <source>
        <dbReference type="Proteomes" id="UP000250028"/>
    </source>
</evidence>
<keyword evidence="2" id="KW-1185">Reference proteome</keyword>
<dbReference type="Gene3D" id="3.30.920.30">
    <property type="entry name" value="Hypothetical protein"/>
    <property type="match status" value="1"/>
</dbReference>
<dbReference type="AlphaFoldDB" id="A0A2Y8ZTK8"/>
<evidence type="ECO:0008006" key="3">
    <source>
        <dbReference type="Google" id="ProtNLM"/>
    </source>
</evidence>
<name>A0A2Y8ZTK8_9MICO</name>
<dbReference type="SUPFAM" id="SSF54786">
    <property type="entry name" value="YcfA/nrd intein domain"/>
    <property type="match status" value="1"/>
</dbReference>
<evidence type="ECO:0000313" key="1">
    <source>
        <dbReference type="EMBL" id="SSA33187.1"/>
    </source>
</evidence>
<dbReference type="EMBL" id="UESZ01000001">
    <property type="protein sequence ID" value="SSA33187.1"/>
    <property type="molecule type" value="Genomic_DNA"/>
</dbReference>
<dbReference type="OrthoDB" id="9799039at2"/>
<sequence>MTSRRILIKRISKAAKDANVEWLLVRQRANHEVYSPGGQLVPVPRHSEIGESLTRAIHKQAESKLGKGWWRQ</sequence>
<dbReference type="Proteomes" id="UP000250028">
    <property type="component" value="Unassembled WGS sequence"/>
</dbReference>
<gene>
    <name evidence="1" type="ORF">SAMN04489750_0460</name>
</gene>
<organism evidence="1 2">
    <name type="scientific">Branchiibius hedensis</name>
    <dbReference type="NCBI Taxonomy" id="672460"/>
    <lineage>
        <taxon>Bacteria</taxon>
        <taxon>Bacillati</taxon>
        <taxon>Actinomycetota</taxon>
        <taxon>Actinomycetes</taxon>
        <taxon>Micrococcales</taxon>
        <taxon>Dermacoccaceae</taxon>
        <taxon>Branchiibius</taxon>
    </lineage>
</organism>
<dbReference type="RefSeq" id="WP_109683915.1">
    <property type="nucleotide sequence ID" value="NZ_QGDN01000001.1"/>
</dbReference>
<reference evidence="2" key="1">
    <citation type="submission" date="2016-10" db="EMBL/GenBank/DDBJ databases">
        <authorList>
            <person name="Varghese N."/>
            <person name="Submissions S."/>
        </authorList>
    </citation>
    <scope>NUCLEOTIDE SEQUENCE [LARGE SCALE GENOMIC DNA]</scope>
    <source>
        <strain evidence="2">DSM 22951</strain>
    </source>
</reference>